<keyword evidence="2" id="KW-0677">Repeat</keyword>
<gene>
    <name evidence="5" type="ORF">Q3O59_08455</name>
</gene>
<proteinExistence type="predicted"/>
<organism evidence="5 6">
    <name type="scientific">Alkalimonas delamerensis</name>
    <dbReference type="NCBI Taxonomy" id="265981"/>
    <lineage>
        <taxon>Bacteria</taxon>
        <taxon>Pseudomonadati</taxon>
        <taxon>Pseudomonadota</taxon>
        <taxon>Gammaproteobacteria</taxon>
        <taxon>Alkalimonas</taxon>
    </lineage>
</organism>
<dbReference type="RefSeq" id="WP_305945169.1">
    <property type="nucleotide sequence ID" value="NZ_JAUZVY010000003.1"/>
</dbReference>
<evidence type="ECO:0000256" key="2">
    <source>
        <dbReference type="ARBA" id="ARBA00022737"/>
    </source>
</evidence>
<dbReference type="PANTHER" id="PTHR19848:SF8">
    <property type="entry name" value="F-BOX AND WD REPEAT DOMAIN CONTAINING 7"/>
    <property type="match status" value="1"/>
</dbReference>
<dbReference type="InterPro" id="IPR001680">
    <property type="entry name" value="WD40_rpt"/>
</dbReference>
<name>A0ABT9GQJ9_9GAMM</name>
<keyword evidence="1 3" id="KW-0853">WD repeat</keyword>
<evidence type="ECO:0000256" key="3">
    <source>
        <dbReference type="PROSITE-ProRule" id="PRU00221"/>
    </source>
</evidence>
<dbReference type="InterPro" id="IPR011047">
    <property type="entry name" value="Quinoprotein_ADH-like_sf"/>
</dbReference>
<keyword evidence="4" id="KW-0732">Signal</keyword>
<dbReference type="EMBL" id="JAUZVY010000003">
    <property type="protein sequence ID" value="MDP4529060.1"/>
    <property type="molecule type" value="Genomic_DNA"/>
</dbReference>
<comment type="caution">
    <text evidence="5">The sequence shown here is derived from an EMBL/GenBank/DDBJ whole genome shotgun (WGS) entry which is preliminary data.</text>
</comment>
<evidence type="ECO:0000256" key="4">
    <source>
        <dbReference type="SAM" id="SignalP"/>
    </source>
</evidence>
<accession>A0ABT9GQJ9</accession>
<dbReference type="SMART" id="SM00320">
    <property type="entry name" value="WD40"/>
    <property type="match status" value="7"/>
</dbReference>
<dbReference type="Gene3D" id="2.130.10.10">
    <property type="entry name" value="YVTN repeat-like/Quinoprotein amine dehydrogenase"/>
    <property type="match status" value="2"/>
</dbReference>
<feature type="repeat" description="WD" evidence="3">
    <location>
        <begin position="245"/>
        <end position="286"/>
    </location>
</feature>
<feature type="signal peptide" evidence="4">
    <location>
        <begin position="1"/>
        <end position="25"/>
    </location>
</feature>
<dbReference type="PROSITE" id="PS50294">
    <property type="entry name" value="WD_REPEATS_REGION"/>
    <property type="match status" value="1"/>
</dbReference>
<evidence type="ECO:0000313" key="5">
    <source>
        <dbReference type="EMBL" id="MDP4529060.1"/>
    </source>
</evidence>
<feature type="repeat" description="WD" evidence="3">
    <location>
        <begin position="201"/>
        <end position="242"/>
    </location>
</feature>
<feature type="chain" id="PRO_5045449160" description="WD domain-containing protein, G-beta repeat-containing protein" evidence="4">
    <location>
        <begin position="26"/>
        <end position="332"/>
    </location>
</feature>
<dbReference type="PROSITE" id="PS00678">
    <property type="entry name" value="WD_REPEATS_1"/>
    <property type="match status" value="1"/>
</dbReference>
<protein>
    <recommendedName>
        <fullName evidence="7">WD domain-containing protein, G-beta repeat-containing protein</fullName>
    </recommendedName>
</protein>
<dbReference type="PANTHER" id="PTHR19848">
    <property type="entry name" value="WD40 REPEAT PROTEIN"/>
    <property type="match status" value="1"/>
</dbReference>
<dbReference type="InterPro" id="IPR019775">
    <property type="entry name" value="WD40_repeat_CS"/>
</dbReference>
<dbReference type="Proteomes" id="UP001236258">
    <property type="component" value="Unassembled WGS sequence"/>
</dbReference>
<dbReference type="SUPFAM" id="SSF50998">
    <property type="entry name" value="Quinoprotein alcohol dehydrogenase-like"/>
    <property type="match status" value="1"/>
</dbReference>
<sequence length="332" mass="37081">MRLSHRSKYLAIFLLPLLLANCSRVETTPVQQWKHAAQATYAAALSSDGRYAVQSSVQHGITIWDTERQGLMYQWNHRDADENIVFALAISPDNSHVVSADRTNFALWRIADGENVGYWQLDESSVRDVAISHRGRQLLIGKSNGNVLHITFESGRRLLFLGHSERINSVAISPNGRFALTGGNDYMAYLWDTESAQIIHSFPHPSRVTKVALDPQGRFAFTADSQSTAQIWDIQTGQLISQLQFIARQQIFSAVRFSDDGRWLATGAPSRNLALWDVQTGRELQRWRVSPRVGSRPPSAAVHAVAFFGPDQLISESSSGLAEVWQIQLDSP</sequence>
<dbReference type="PROSITE" id="PS50082">
    <property type="entry name" value="WD_REPEATS_2"/>
    <property type="match status" value="3"/>
</dbReference>
<evidence type="ECO:0000313" key="6">
    <source>
        <dbReference type="Proteomes" id="UP001236258"/>
    </source>
</evidence>
<dbReference type="Pfam" id="PF00400">
    <property type="entry name" value="WD40"/>
    <property type="match status" value="3"/>
</dbReference>
<dbReference type="InterPro" id="IPR015943">
    <property type="entry name" value="WD40/YVTN_repeat-like_dom_sf"/>
</dbReference>
<feature type="repeat" description="WD" evidence="3">
    <location>
        <begin position="160"/>
        <end position="201"/>
    </location>
</feature>
<evidence type="ECO:0000256" key="1">
    <source>
        <dbReference type="ARBA" id="ARBA00022574"/>
    </source>
</evidence>
<reference evidence="5 6" key="1">
    <citation type="submission" date="2023-08" db="EMBL/GenBank/DDBJ databases">
        <authorList>
            <person name="Joshi A."/>
            <person name="Thite S."/>
        </authorList>
    </citation>
    <scope>NUCLEOTIDE SEQUENCE [LARGE SCALE GENOMIC DNA]</scope>
    <source>
        <strain evidence="5 6">1E1</strain>
    </source>
</reference>
<keyword evidence="6" id="KW-1185">Reference proteome</keyword>
<evidence type="ECO:0008006" key="7">
    <source>
        <dbReference type="Google" id="ProtNLM"/>
    </source>
</evidence>